<dbReference type="AlphaFoldDB" id="A0A2S2DSJ7"/>
<protein>
    <recommendedName>
        <fullName evidence="2">Carbohydrate-binding domain-containing protein</fullName>
    </recommendedName>
</protein>
<dbReference type="SUPFAM" id="SSF49344">
    <property type="entry name" value="CBD9-like"/>
    <property type="match status" value="1"/>
</dbReference>
<dbReference type="CDD" id="cd09620">
    <property type="entry name" value="CBM9_like_3"/>
    <property type="match status" value="1"/>
</dbReference>
<gene>
    <name evidence="3" type="ORF">HME7025_00137</name>
</gene>
<dbReference type="GO" id="GO:0030246">
    <property type="term" value="F:carbohydrate binding"/>
    <property type="evidence" value="ECO:0007669"/>
    <property type="project" value="InterPro"/>
</dbReference>
<proteinExistence type="predicted"/>
<feature type="domain" description="Carbohydrate-binding" evidence="2">
    <location>
        <begin position="31"/>
        <end position="116"/>
    </location>
</feature>
<evidence type="ECO:0000313" key="4">
    <source>
        <dbReference type="Proteomes" id="UP000245468"/>
    </source>
</evidence>
<dbReference type="KEGG" id="psez:HME7025_00137"/>
<dbReference type="GO" id="GO:0004553">
    <property type="term" value="F:hydrolase activity, hydrolyzing O-glycosyl compounds"/>
    <property type="evidence" value="ECO:0007669"/>
    <property type="project" value="InterPro"/>
</dbReference>
<dbReference type="GO" id="GO:0016052">
    <property type="term" value="P:carbohydrate catabolic process"/>
    <property type="evidence" value="ECO:0007669"/>
    <property type="project" value="InterPro"/>
</dbReference>
<name>A0A2S2DSJ7_9BACT</name>
<dbReference type="RefSeq" id="WP_109321799.1">
    <property type="nucleotide sequence ID" value="NZ_CP029346.1"/>
</dbReference>
<keyword evidence="4" id="KW-1185">Reference proteome</keyword>
<feature type="chain" id="PRO_5015665916" description="Carbohydrate-binding domain-containing protein" evidence="1">
    <location>
        <begin position="18"/>
        <end position="228"/>
    </location>
</feature>
<dbReference type="Pfam" id="PF06452">
    <property type="entry name" value="CBM9_1"/>
    <property type="match status" value="1"/>
</dbReference>
<dbReference type="Gene3D" id="2.60.40.1190">
    <property type="match status" value="1"/>
</dbReference>
<sequence>MKHWLYLLLLFPISLTAQDTLLVQHVADFPIDGQANHPAWQQSKWYPLPARNELAKELDSRFKILYSDKGMYVYLEGKDQKISTTFQNDFEDLYQADVFEVFFHPNPSVPLYFEYEINPLEKELVLMVPNFQGKFYGWLPWHYEGDRKVQKKVSIKHISGGIGTWSAELFIPFTLLTPLENVPAKPGTVWKGNFCRLDYDAGKMAKWSWSPLPGTFHDYKKYGVFLFK</sequence>
<evidence type="ECO:0000256" key="1">
    <source>
        <dbReference type="SAM" id="SignalP"/>
    </source>
</evidence>
<accession>A0A2S2DSJ7</accession>
<reference evidence="4" key="1">
    <citation type="submission" date="2018-05" db="EMBL/GenBank/DDBJ databases">
        <title>Pseudarcicella sp. HME7025 Genome sequencing and assembly.</title>
        <authorList>
            <person name="Kim H."/>
            <person name="Kang H."/>
            <person name="Joh K."/>
        </authorList>
    </citation>
    <scope>NUCLEOTIDE SEQUENCE [LARGE SCALE GENOMIC DNA]</scope>
    <source>
        <strain evidence="4">HME7025</strain>
    </source>
</reference>
<evidence type="ECO:0000259" key="2">
    <source>
        <dbReference type="Pfam" id="PF06452"/>
    </source>
</evidence>
<keyword evidence="1" id="KW-0732">Signal</keyword>
<organism evidence="3 4">
    <name type="scientific">Aquirufa nivalisilvae</name>
    <dbReference type="NCBI Taxonomy" id="2516557"/>
    <lineage>
        <taxon>Bacteria</taxon>
        <taxon>Pseudomonadati</taxon>
        <taxon>Bacteroidota</taxon>
        <taxon>Cytophagia</taxon>
        <taxon>Cytophagales</taxon>
        <taxon>Flectobacillaceae</taxon>
        <taxon>Aquirufa</taxon>
    </lineage>
</organism>
<evidence type="ECO:0000313" key="3">
    <source>
        <dbReference type="EMBL" id="AWL08020.1"/>
    </source>
</evidence>
<dbReference type="Proteomes" id="UP000245468">
    <property type="component" value="Chromosome"/>
</dbReference>
<feature type="signal peptide" evidence="1">
    <location>
        <begin position="1"/>
        <end position="17"/>
    </location>
</feature>
<dbReference type="EMBL" id="CP029346">
    <property type="protein sequence ID" value="AWL08020.1"/>
    <property type="molecule type" value="Genomic_DNA"/>
</dbReference>
<dbReference type="InterPro" id="IPR010502">
    <property type="entry name" value="Carb-bd_dom_fam9"/>
</dbReference>
<dbReference type="OrthoDB" id="9786766at2"/>